<gene>
    <name evidence="4" type="primary">LOC120110663</name>
</gene>
<keyword evidence="1" id="KW-0175">Coiled coil</keyword>
<dbReference type="Proteomes" id="UP000228380">
    <property type="component" value="Chromosome 4"/>
</dbReference>
<sequence length="243" mass="26521">MLPADRAEFRNIPLEDIVDSTYCNTARHVHELDTLVFIAQGCQEETRRVSRELEPAKKRVAELEAALAEAEARREATEAERLAMAEALEEERAAHALTRSALHGSEARLGEVQSEVAGLKYKDGVSRLRIEQLEARERRMARYCPQYDLSTVRPRMNLGYGSDTEDLPTILTSEAGLYEQDPAEPSTRAAETDGVPEAAPAAETDDVPEAAPEAPAPDPEPVPAEDPEVITVPDDPPDVAAAA</sequence>
<organism evidence="3 4">
    <name type="scientific">Phoenix dactylifera</name>
    <name type="common">Date palm</name>
    <dbReference type="NCBI Taxonomy" id="42345"/>
    <lineage>
        <taxon>Eukaryota</taxon>
        <taxon>Viridiplantae</taxon>
        <taxon>Streptophyta</taxon>
        <taxon>Embryophyta</taxon>
        <taxon>Tracheophyta</taxon>
        <taxon>Spermatophyta</taxon>
        <taxon>Magnoliopsida</taxon>
        <taxon>Liliopsida</taxon>
        <taxon>Arecaceae</taxon>
        <taxon>Coryphoideae</taxon>
        <taxon>Phoeniceae</taxon>
        <taxon>Phoenix</taxon>
    </lineage>
</organism>
<proteinExistence type="predicted"/>
<reference evidence="3" key="1">
    <citation type="journal article" date="2019" name="Nat. Commun.">
        <title>Genome-wide association mapping of date palm fruit traits.</title>
        <authorList>
            <person name="Hazzouri K.M."/>
            <person name="Gros-Balthazard M."/>
            <person name="Flowers J.M."/>
            <person name="Copetti D."/>
            <person name="Lemansour A."/>
            <person name="Lebrun M."/>
            <person name="Masmoudi K."/>
            <person name="Ferrand S."/>
            <person name="Dhar M.I."/>
            <person name="Fresquez Z.A."/>
            <person name="Rosas U."/>
            <person name="Zhang J."/>
            <person name="Talag J."/>
            <person name="Lee S."/>
            <person name="Kudrna D."/>
            <person name="Powell R.F."/>
            <person name="Leitch I.J."/>
            <person name="Krueger R.R."/>
            <person name="Wing R.A."/>
            <person name="Amiri K.M.A."/>
            <person name="Purugganan M.D."/>
        </authorList>
    </citation>
    <scope>NUCLEOTIDE SEQUENCE [LARGE SCALE GENOMIC DNA]</scope>
    <source>
        <strain evidence="3">cv. Khalas</strain>
    </source>
</reference>
<evidence type="ECO:0000256" key="2">
    <source>
        <dbReference type="SAM" id="MobiDB-lite"/>
    </source>
</evidence>
<evidence type="ECO:0000256" key="1">
    <source>
        <dbReference type="SAM" id="Coils"/>
    </source>
</evidence>
<evidence type="ECO:0000313" key="4">
    <source>
        <dbReference type="RefSeq" id="XP_038982171.1"/>
    </source>
</evidence>
<feature type="coiled-coil region" evidence="1">
    <location>
        <begin position="53"/>
        <end position="87"/>
    </location>
</feature>
<dbReference type="RefSeq" id="XP_038982171.1">
    <property type="nucleotide sequence ID" value="XM_039126243.1"/>
</dbReference>
<dbReference type="GeneID" id="120110663"/>
<feature type="region of interest" description="Disordered" evidence="2">
    <location>
        <begin position="177"/>
        <end position="243"/>
    </location>
</feature>
<name>A0A8B9A696_PHODC</name>
<reference evidence="4" key="2">
    <citation type="submission" date="2025-08" db="UniProtKB">
        <authorList>
            <consortium name="RefSeq"/>
        </authorList>
    </citation>
    <scope>IDENTIFICATION</scope>
    <source>
        <tissue evidence="4">Young leaves</tissue>
    </source>
</reference>
<protein>
    <submittedName>
        <fullName evidence="4">Uncharacterized protein LOC120110663</fullName>
    </submittedName>
</protein>
<keyword evidence="3" id="KW-1185">Reference proteome</keyword>
<dbReference type="AlphaFoldDB" id="A0A8B9A696"/>
<evidence type="ECO:0000313" key="3">
    <source>
        <dbReference type="Proteomes" id="UP000228380"/>
    </source>
</evidence>
<accession>A0A8B9A696</accession>
<dbReference type="KEGG" id="pda:120110663"/>
<feature type="compositionally biased region" description="Low complexity" evidence="2">
    <location>
        <begin position="229"/>
        <end position="243"/>
    </location>
</feature>